<comment type="similarity">
    <text evidence="1">Belongs to the YciI family.</text>
</comment>
<dbReference type="EMBL" id="CP014579">
    <property type="protein sequence ID" value="ANB74977.1"/>
    <property type="molecule type" value="Genomic_DNA"/>
</dbReference>
<gene>
    <name evidence="3" type="ORF">AYM40_21315</name>
</gene>
<dbReference type="InterPro" id="IPR011008">
    <property type="entry name" value="Dimeric_a/b-barrel"/>
</dbReference>
<feature type="domain" description="YCII-related" evidence="2">
    <location>
        <begin position="16"/>
        <end position="100"/>
    </location>
</feature>
<dbReference type="PANTHER" id="PTHR37828">
    <property type="entry name" value="GSR2449 PROTEIN"/>
    <property type="match status" value="1"/>
</dbReference>
<evidence type="ECO:0000256" key="1">
    <source>
        <dbReference type="ARBA" id="ARBA00007689"/>
    </source>
</evidence>
<dbReference type="Pfam" id="PF03795">
    <property type="entry name" value="YCII"/>
    <property type="match status" value="1"/>
</dbReference>
<dbReference type="KEGG" id="buz:AYM40_21315"/>
<dbReference type="InterPro" id="IPR005545">
    <property type="entry name" value="YCII"/>
</dbReference>
<proteinExistence type="inferred from homology"/>
<dbReference type="RefSeq" id="WP_063498275.1">
    <property type="nucleotide sequence ID" value="NZ_CP014579.1"/>
</dbReference>
<sequence>MNDISSVLQGMLNKTLYVVLRKPRDLTRVSEVLPRHIEWIISAERRGEIFLSGPFTGPGQPGEHGGMTILRASSAAGAQQIIDTDPFIAEGVFEVEVKPWLLMEGSLTCNFTLSNQQSKLY</sequence>
<reference evidence="3 4" key="1">
    <citation type="journal article" date="2016" name="Gene">
        <title>PacBio SMRT assembly of a complex multi-replicon genome reveals chlorocatechol degradative operon in a region of genome plasticity.</title>
        <authorList>
            <person name="Ricker N."/>
            <person name="Shen S.Y."/>
            <person name="Goordial J."/>
            <person name="Jin S."/>
            <person name="Fulthorpe R.R."/>
        </authorList>
    </citation>
    <scope>NUCLEOTIDE SEQUENCE [LARGE SCALE GENOMIC DNA]</scope>
    <source>
        <strain evidence="3 4">OLGA172</strain>
    </source>
</reference>
<dbReference type="OrthoDB" id="4186846at2"/>
<dbReference type="AlphaFoldDB" id="A0A167W901"/>
<dbReference type="Proteomes" id="UP000076852">
    <property type="component" value="Chromosome 2"/>
</dbReference>
<dbReference type="PANTHER" id="PTHR37828:SF1">
    <property type="entry name" value="YCII-RELATED DOMAIN-CONTAINING PROTEIN"/>
    <property type="match status" value="1"/>
</dbReference>
<evidence type="ECO:0000313" key="3">
    <source>
        <dbReference type="EMBL" id="ANB74977.1"/>
    </source>
</evidence>
<name>A0A167W901_9BURK</name>
<protein>
    <recommendedName>
        <fullName evidence="2">YCII-related domain-containing protein</fullName>
    </recommendedName>
</protein>
<evidence type="ECO:0000313" key="4">
    <source>
        <dbReference type="Proteomes" id="UP000076852"/>
    </source>
</evidence>
<organism evidence="3 4">
    <name type="scientific">Paraburkholderia phytofirmans OLGA172</name>
    <dbReference type="NCBI Taxonomy" id="1417228"/>
    <lineage>
        <taxon>Bacteria</taxon>
        <taxon>Pseudomonadati</taxon>
        <taxon>Pseudomonadota</taxon>
        <taxon>Betaproteobacteria</taxon>
        <taxon>Burkholderiales</taxon>
        <taxon>Burkholderiaceae</taxon>
        <taxon>Paraburkholderia</taxon>
    </lineage>
</organism>
<evidence type="ECO:0000259" key="2">
    <source>
        <dbReference type="Pfam" id="PF03795"/>
    </source>
</evidence>
<dbReference type="SUPFAM" id="SSF54909">
    <property type="entry name" value="Dimeric alpha+beta barrel"/>
    <property type="match status" value="1"/>
</dbReference>
<dbReference type="STRING" id="1804984.AYM40_21315"/>
<dbReference type="Gene3D" id="3.30.70.1060">
    <property type="entry name" value="Dimeric alpha+beta barrel"/>
    <property type="match status" value="1"/>
</dbReference>
<accession>A0A167W901</accession>
<keyword evidence="4" id="KW-1185">Reference proteome</keyword>